<dbReference type="GO" id="GO:0006412">
    <property type="term" value="P:translation"/>
    <property type="evidence" value="ECO:0007669"/>
    <property type="project" value="UniProtKB-UniRule"/>
</dbReference>
<organism evidence="9 10">
    <name type="scientific">Okeania hirsuta</name>
    <dbReference type="NCBI Taxonomy" id="1458930"/>
    <lineage>
        <taxon>Bacteria</taxon>
        <taxon>Bacillati</taxon>
        <taxon>Cyanobacteriota</taxon>
        <taxon>Cyanophyceae</taxon>
        <taxon>Oscillatoriophycideae</taxon>
        <taxon>Oscillatoriales</taxon>
        <taxon>Microcoleaceae</taxon>
        <taxon>Okeania</taxon>
    </lineage>
</organism>
<dbReference type="InterPro" id="IPR020070">
    <property type="entry name" value="Ribosomal_bL9_N"/>
</dbReference>
<dbReference type="GO" id="GO:0005840">
    <property type="term" value="C:ribosome"/>
    <property type="evidence" value="ECO:0007669"/>
    <property type="project" value="UniProtKB-KW"/>
</dbReference>
<dbReference type="HAMAP" id="MF_00503">
    <property type="entry name" value="Ribosomal_bL9"/>
    <property type="match status" value="1"/>
</dbReference>
<dbReference type="InterPro" id="IPR036791">
    <property type="entry name" value="Ribosomal_bL9_C_sf"/>
</dbReference>
<keyword evidence="2 7" id="KW-0699">rRNA-binding</keyword>
<dbReference type="SUPFAM" id="SSF55658">
    <property type="entry name" value="L9 N-domain-like"/>
    <property type="match status" value="1"/>
</dbReference>
<comment type="similarity">
    <text evidence="1 7">Belongs to the bacterial ribosomal protein bL9 family.</text>
</comment>
<accession>A0A3N6NSP6</accession>
<evidence type="ECO:0000313" key="10">
    <source>
        <dbReference type="Proteomes" id="UP000269154"/>
    </source>
</evidence>
<evidence type="ECO:0000256" key="4">
    <source>
        <dbReference type="ARBA" id="ARBA00022980"/>
    </source>
</evidence>
<dbReference type="GO" id="GO:0019843">
    <property type="term" value="F:rRNA binding"/>
    <property type="evidence" value="ECO:0007669"/>
    <property type="project" value="UniProtKB-UniRule"/>
</dbReference>
<dbReference type="GO" id="GO:1990904">
    <property type="term" value="C:ribonucleoprotein complex"/>
    <property type="evidence" value="ECO:0007669"/>
    <property type="project" value="UniProtKB-KW"/>
</dbReference>
<dbReference type="FunFam" id="3.40.5.10:FF:000003">
    <property type="entry name" value="50S ribosomal protein L9"/>
    <property type="match status" value="1"/>
</dbReference>
<evidence type="ECO:0000256" key="6">
    <source>
        <dbReference type="ARBA" id="ARBA00035292"/>
    </source>
</evidence>
<evidence type="ECO:0000256" key="1">
    <source>
        <dbReference type="ARBA" id="ARBA00010605"/>
    </source>
</evidence>
<dbReference type="Gene3D" id="3.40.5.10">
    <property type="entry name" value="Ribosomal protein L9, N-terminal domain"/>
    <property type="match status" value="1"/>
</dbReference>
<gene>
    <name evidence="7" type="primary">rplI</name>
    <name evidence="7" type="synonym">rpl9</name>
    <name evidence="9" type="ORF">D5R40_13545</name>
</gene>
<dbReference type="RefSeq" id="WP_124145033.1">
    <property type="nucleotide sequence ID" value="NZ_CAWOKI010000062.1"/>
</dbReference>
<dbReference type="PROSITE" id="PS00651">
    <property type="entry name" value="RIBOSOMAL_L9"/>
    <property type="match status" value="1"/>
</dbReference>
<dbReference type="OrthoDB" id="9788336at2"/>
<dbReference type="InterPro" id="IPR020069">
    <property type="entry name" value="Ribosomal_bL9_C"/>
</dbReference>
<reference evidence="9 10" key="1">
    <citation type="journal article" date="2018" name="ACS Chem. Biol.">
        <title>Ketoreductase domain dysfunction expands chemodiversity: malyngamide biosynthesis in the cyanobacterium Okeania hirsuta.</title>
        <authorList>
            <person name="Moss N.A."/>
            <person name="Leao T."/>
            <person name="Rankin M."/>
            <person name="McCullough T.M."/>
            <person name="Qu P."/>
            <person name="Korobeynikov A."/>
            <person name="Smith J.L."/>
            <person name="Gerwick L."/>
            <person name="Gerwick W.H."/>
        </authorList>
    </citation>
    <scope>NUCLEOTIDE SEQUENCE [LARGE SCALE GENOMIC DNA]</scope>
    <source>
        <strain evidence="9 10">PAB10Feb10-1</strain>
    </source>
</reference>
<evidence type="ECO:0000313" key="9">
    <source>
        <dbReference type="EMBL" id="RQH43126.1"/>
    </source>
</evidence>
<evidence type="ECO:0000256" key="3">
    <source>
        <dbReference type="ARBA" id="ARBA00022884"/>
    </source>
</evidence>
<dbReference type="NCBIfam" id="TIGR00158">
    <property type="entry name" value="L9"/>
    <property type="match status" value="1"/>
</dbReference>
<keyword evidence="4 7" id="KW-0689">Ribosomal protein</keyword>
<evidence type="ECO:0000256" key="5">
    <source>
        <dbReference type="ARBA" id="ARBA00023274"/>
    </source>
</evidence>
<proteinExistence type="inferred from homology"/>
<evidence type="ECO:0000256" key="2">
    <source>
        <dbReference type="ARBA" id="ARBA00022730"/>
    </source>
</evidence>
<dbReference type="InterPro" id="IPR036935">
    <property type="entry name" value="Ribosomal_bL9_N_sf"/>
</dbReference>
<dbReference type="InterPro" id="IPR020594">
    <property type="entry name" value="Ribosomal_bL9_bac/chp"/>
</dbReference>
<dbReference type="Proteomes" id="UP000269154">
    <property type="component" value="Unassembled WGS sequence"/>
</dbReference>
<sequence>MAKKLQVVLNQDVKNLGISGDVVEVAPGYARNYLIPQKIAFRTTPGILKQVERRREQERQRQIELKQAAEAQKTALETVGRFKIAKQVGENDAIFGTVTDRELVDVIKENTGQEIDRRGVTLPEISKVGFYKAQIKLHPEVTAEVEIQVVGS</sequence>
<comment type="function">
    <text evidence="7">Binds to the 23S rRNA.</text>
</comment>
<feature type="domain" description="Ribosomal protein L9" evidence="8">
    <location>
        <begin position="17"/>
        <end position="44"/>
    </location>
</feature>
<dbReference type="Pfam" id="PF01281">
    <property type="entry name" value="Ribosomal_L9_N"/>
    <property type="match status" value="1"/>
</dbReference>
<dbReference type="PANTHER" id="PTHR21368">
    <property type="entry name" value="50S RIBOSOMAL PROTEIN L9"/>
    <property type="match status" value="1"/>
</dbReference>
<name>A0A3N6NSP6_9CYAN</name>
<dbReference type="EMBL" id="RCBY01000066">
    <property type="protein sequence ID" value="RQH43126.1"/>
    <property type="molecule type" value="Genomic_DNA"/>
</dbReference>
<dbReference type="InterPro" id="IPR009027">
    <property type="entry name" value="Ribosomal_bL9/RNase_H1_N"/>
</dbReference>
<evidence type="ECO:0000256" key="7">
    <source>
        <dbReference type="HAMAP-Rule" id="MF_00503"/>
    </source>
</evidence>
<dbReference type="InterPro" id="IPR000244">
    <property type="entry name" value="Ribosomal_bL9"/>
</dbReference>
<dbReference type="SUPFAM" id="SSF55653">
    <property type="entry name" value="Ribosomal protein L9 C-domain"/>
    <property type="match status" value="1"/>
</dbReference>
<dbReference type="GO" id="GO:0003735">
    <property type="term" value="F:structural constituent of ribosome"/>
    <property type="evidence" value="ECO:0007669"/>
    <property type="project" value="InterPro"/>
</dbReference>
<keyword evidence="3 7" id="KW-0694">RNA-binding</keyword>
<keyword evidence="5 7" id="KW-0687">Ribonucleoprotein</keyword>
<keyword evidence="10" id="KW-1185">Reference proteome</keyword>
<protein>
    <recommendedName>
        <fullName evidence="6 7">Large ribosomal subunit protein bL9</fullName>
    </recommendedName>
</protein>
<dbReference type="AlphaFoldDB" id="A0A3N6NSP6"/>
<dbReference type="Gene3D" id="3.10.430.100">
    <property type="entry name" value="Ribosomal protein L9, C-terminal domain"/>
    <property type="match status" value="1"/>
</dbReference>
<evidence type="ECO:0000259" key="8">
    <source>
        <dbReference type="PROSITE" id="PS00651"/>
    </source>
</evidence>
<dbReference type="Pfam" id="PF03948">
    <property type="entry name" value="Ribosomal_L9_C"/>
    <property type="match status" value="1"/>
</dbReference>
<comment type="caution">
    <text evidence="9">The sequence shown here is derived from an EMBL/GenBank/DDBJ whole genome shotgun (WGS) entry which is preliminary data.</text>
</comment>